<dbReference type="EMBL" id="QLTK01000040">
    <property type="protein sequence ID" value="RAS19548.1"/>
    <property type="molecule type" value="Genomic_DNA"/>
</dbReference>
<accession>A0A329BAS1</accession>
<dbReference type="SUPFAM" id="SSF52540">
    <property type="entry name" value="P-loop containing nucleoside triphosphate hydrolases"/>
    <property type="match status" value="1"/>
</dbReference>
<proteinExistence type="predicted"/>
<dbReference type="InterPro" id="IPR027417">
    <property type="entry name" value="P-loop_NTPase"/>
</dbReference>
<sequence length="1027" mass="115634">MQNEKIGSTWRKWDLHVHTPASIVHHYPGGQDAAWEAFISDLEALPPEFKVIGINDYVFVDGYERVLRAKREQGRLQNLDLILPVVELRLDKFGGIVQKTKDGFSESNWSRINLHVIFDEVEPALIRDQFLSAITRHYKLMPEARDHEARWGGVITRENLRALGEAIIAAAPDDQKSSYGDPLTEGFNSLNVSMESVKEALDTPFFERRHLLAIGKTEWDSLRWSDHTIADKRSVINEANLVFTAAESPAAYERARKSLTVANVTDLLLDCSDAHWLSGEKDKDRIGNCFTWIKADATFAGLVQAIREFSNRVYIGDNPPKRQLVERHRTKYVSSIRVKKKPGSSLRDPWFDVDMPLNSDLVAIIGNKGSGKSALSDIIALAGDTKNRAGFSFLNDQRFRNPKGKPAQHFTASIFWRDGTESTRQLDENPSPTSVERIKYLPQLYLETLCNELGEGGSSTFDSELRKIIFSHVPEEDRLDQPSMDALIDFKVAEINAARQAIIKEISRINADIFATEERMSAEFRTGLEKQLETKRSELVALDAGKPVEVADPGASPEAQRESQQAADLIQQLEAQAAAVDKEEAVLRDRKGAAVKRQALAKRISQAIDNHKKAHDQFLQELAPLLGELGAEIRPDQLVSLRIDLAPVNEVGAAAANEIISVDSVLLSEEPDGLVKRRETVLASIEATKAKLGERQRLFIQYKEALAAWEKAKNELIGGKDKANSIGWLEAEIEGLAGLPRRLADLRAGRVERTRQVHALIVEAVNEYRRLYEPVQSFVQSAQQMDMPLPLDFQVRIDESGFQEHFFARINRQARGSFYGVEDSEQRMRDLLNEAGFSTADETIAFAEKVDDLLRHDRRDDAGRSTRLADQVRRSVEPREVLDYVYGLGYLSPRYSLTYAQQEIGQLSPGERGLLLLVFYLLVDKDDIPIVIDQPEENLDNQTIYKILVKCIKAAKERRQVIIVTHNPNLAVVCDAEQIIYAECNKTEHSFTYEAGGIENPKMLEKVIHILEGTKPAFKNRSDKYAL</sequence>
<dbReference type="Proteomes" id="UP000248918">
    <property type="component" value="Unassembled WGS sequence"/>
</dbReference>
<dbReference type="Gene3D" id="3.40.50.300">
    <property type="entry name" value="P-loop containing nucleotide triphosphate hydrolases"/>
    <property type="match status" value="2"/>
</dbReference>
<dbReference type="GO" id="GO:0000731">
    <property type="term" value="P:DNA synthesis involved in DNA repair"/>
    <property type="evidence" value="ECO:0007669"/>
    <property type="project" value="TreeGrafter"/>
</dbReference>
<dbReference type="AlphaFoldDB" id="A0A329BAS1"/>
<dbReference type="OrthoDB" id="9791620at2"/>
<dbReference type="InterPro" id="IPR054787">
    <property type="entry name" value="TrlF_ATPase"/>
</dbReference>
<organism evidence="2 3">
    <name type="scientific">Paraburkholderia bryophila</name>
    <dbReference type="NCBI Taxonomy" id="420952"/>
    <lineage>
        <taxon>Bacteria</taxon>
        <taxon>Pseudomonadati</taxon>
        <taxon>Pseudomonadota</taxon>
        <taxon>Betaproteobacteria</taxon>
        <taxon>Burkholderiales</taxon>
        <taxon>Burkholderiaceae</taxon>
        <taxon>Paraburkholderia</taxon>
    </lineage>
</organism>
<evidence type="ECO:0000313" key="3">
    <source>
        <dbReference type="Proteomes" id="UP000248918"/>
    </source>
</evidence>
<protein>
    <submittedName>
        <fullName evidence="2">Putative AbiEii toxin of type IV toxin-antitoxin system</fullName>
    </submittedName>
</protein>
<feature type="coiled-coil region" evidence="1">
    <location>
        <begin position="556"/>
        <end position="590"/>
    </location>
</feature>
<keyword evidence="1" id="KW-0175">Coiled coil</keyword>
<name>A0A329BAS1_9BURK</name>
<gene>
    <name evidence="2" type="ORF">BX591_14050</name>
</gene>
<dbReference type="PANTHER" id="PTHR32182:SF22">
    <property type="entry name" value="ATP-DEPENDENT ENDONUCLEASE, OLD FAMILY-RELATED"/>
    <property type="match status" value="1"/>
</dbReference>
<dbReference type="NCBIfam" id="NF045780">
    <property type="entry name" value="TrlF_fam_ATP"/>
    <property type="match status" value="1"/>
</dbReference>
<dbReference type="RefSeq" id="WP_111935504.1">
    <property type="nucleotide sequence ID" value="NZ_CADFFP010000039.1"/>
</dbReference>
<dbReference type="PANTHER" id="PTHR32182">
    <property type="entry name" value="DNA REPLICATION AND REPAIR PROTEIN RECF"/>
    <property type="match status" value="1"/>
</dbReference>
<dbReference type="GO" id="GO:0006302">
    <property type="term" value="P:double-strand break repair"/>
    <property type="evidence" value="ECO:0007669"/>
    <property type="project" value="TreeGrafter"/>
</dbReference>
<evidence type="ECO:0000313" key="2">
    <source>
        <dbReference type="EMBL" id="RAS19548.1"/>
    </source>
</evidence>
<dbReference type="GO" id="GO:0016887">
    <property type="term" value="F:ATP hydrolysis activity"/>
    <property type="evidence" value="ECO:0007669"/>
    <property type="project" value="InterPro"/>
</dbReference>
<reference evidence="2 3" key="1">
    <citation type="submission" date="2018-06" db="EMBL/GenBank/DDBJ databases">
        <title>Genomic Encyclopedia of Type Strains, Phase III (KMG-III): the genomes of soil and plant-associated and newly described type strains.</title>
        <authorList>
            <person name="Whitman W."/>
        </authorList>
    </citation>
    <scope>NUCLEOTIDE SEQUENCE [LARGE SCALE GENOMIC DNA]</scope>
    <source>
        <strain evidence="2 3">LMG 23644</strain>
    </source>
</reference>
<comment type="caution">
    <text evidence="2">The sequence shown here is derived from an EMBL/GenBank/DDBJ whole genome shotgun (WGS) entry which is preliminary data.</text>
</comment>
<dbReference type="GO" id="GO:0005524">
    <property type="term" value="F:ATP binding"/>
    <property type="evidence" value="ECO:0007669"/>
    <property type="project" value="InterPro"/>
</dbReference>
<evidence type="ECO:0000256" key="1">
    <source>
        <dbReference type="SAM" id="Coils"/>
    </source>
</evidence>